<keyword evidence="3" id="KW-1185">Reference proteome</keyword>
<evidence type="ECO:0000313" key="3">
    <source>
        <dbReference type="Proteomes" id="UP001565236"/>
    </source>
</evidence>
<reference evidence="2 3" key="1">
    <citation type="submission" date="2024-03" db="EMBL/GenBank/DDBJ databases">
        <title>Mouse gut bacterial collection (mGBC) of GemPharmatech.</title>
        <authorList>
            <person name="He Y."/>
            <person name="Dong L."/>
            <person name="Wu D."/>
            <person name="Gao X."/>
            <person name="Lin Z."/>
        </authorList>
    </citation>
    <scope>NUCLEOTIDE SEQUENCE [LARGE SCALE GENOMIC DNA]</scope>
    <source>
        <strain evidence="2 3">15-30</strain>
    </source>
</reference>
<keyword evidence="1" id="KW-0472">Membrane</keyword>
<dbReference type="Proteomes" id="UP001565236">
    <property type="component" value="Unassembled WGS sequence"/>
</dbReference>
<proteinExistence type="predicted"/>
<evidence type="ECO:0000256" key="1">
    <source>
        <dbReference type="SAM" id="Phobius"/>
    </source>
</evidence>
<keyword evidence="1" id="KW-0812">Transmembrane</keyword>
<accession>A0ABV4DNX6</accession>
<comment type="caution">
    <text evidence="2">The sequence shown here is derived from an EMBL/GenBank/DDBJ whole genome shotgun (WGS) entry which is preliminary data.</text>
</comment>
<organism evidence="2 3">
    <name type="scientific">Ligilactobacillus faecis</name>
    <dbReference type="NCBI Taxonomy" id="762833"/>
    <lineage>
        <taxon>Bacteria</taxon>
        <taxon>Bacillati</taxon>
        <taxon>Bacillota</taxon>
        <taxon>Bacilli</taxon>
        <taxon>Lactobacillales</taxon>
        <taxon>Lactobacillaceae</taxon>
        <taxon>Ligilactobacillus</taxon>
    </lineage>
</organism>
<keyword evidence="1" id="KW-1133">Transmembrane helix</keyword>
<dbReference type="EMBL" id="JBCLUF010000012">
    <property type="protein sequence ID" value="MEY8662180.1"/>
    <property type="molecule type" value="Genomic_DNA"/>
</dbReference>
<name>A0ABV4DNX6_9LACO</name>
<sequence>MINYRQFKVSLFLGLLISLIKLVFILSTQDATTQASLKTVSLLLHTDVWFAPLGLAFLYFLMVTSTIYLVFRVINYSLKLFYRLSN</sequence>
<dbReference type="RefSeq" id="WP_369941581.1">
    <property type="nucleotide sequence ID" value="NZ_JBCLUF010000012.1"/>
</dbReference>
<gene>
    <name evidence="2" type="ORF">AALT52_04645</name>
</gene>
<protein>
    <submittedName>
        <fullName evidence="2">Uncharacterized protein</fullName>
    </submittedName>
</protein>
<feature type="transmembrane region" description="Helical" evidence="1">
    <location>
        <begin position="49"/>
        <end position="71"/>
    </location>
</feature>
<evidence type="ECO:0000313" key="2">
    <source>
        <dbReference type="EMBL" id="MEY8662180.1"/>
    </source>
</evidence>